<feature type="domain" description="PAS" evidence="15">
    <location>
        <begin position="188"/>
        <end position="257"/>
    </location>
</feature>
<dbReference type="CDD" id="cd00130">
    <property type="entry name" value="PAS"/>
    <property type="match status" value="1"/>
</dbReference>
<evidence type="ECO:0000256" key="10">
    <source>
        <dbReference type="ARBA" id="ARBA00022777"/>
    </source>
</evidence>
<dbReference type="InterPro" id="IPR013655">
    <property type="entry name" value="PAS_fold_3"/>
</dbReference>
<dbReference type="Proteomes" id="UP000254101">
    <property type="component" value="Unassembled WGS sequence"/>
</dbReference>
<proteinExistence type="predicted"/>
<feature type="compositionally biased region" description="Polar residues" evidence="14">
    <location>
        <begin position="1"/>
        <end position="12"/>
    </location>
</feature>
<keyword evidence="5" id="KW-0716">Sensory transduction</keyword>
<dbReference type="InterPro" id="IPR000014">
    <property type="entry name" value="PAS"/>
</dbReference>
<dbReference type="EC" id="2.7.13.3" evidence="2"/>
<keyword evidence="4" id="KW-0597">Phosphoprotein</keyword>
<dbReference type="RefSeq" id="WP_115491166.1">
    <property type="nucleotide sequence ID" value="NZ_JACHWW010000001.1"/>
</dbReference>
<keyword evidence="13" id="KW-0675">Receptor</keyword>
<dbReference type="InterPro" id="IPR029016">
    <property type="entry name" value="GAF-like_dom_sf"/>
</dbReference>
<evidence type="ECO:0000256" key="11">
    <source>
        <dbReference type="ARBA" id="ARBA00022840"/>
    </source>
</evidence>
<dbReference type="InterPro" id="IPR036890">
    <property type="entry name" value="HATPase_C_sf"/>
</dbReference>
<dbReference type="SUPFAM" id="SSF55781">
    <property type="entry name" value="GAF domain-like"/>
    <property type="match status" value="1"/>
</dbReference>
<reference evidence="17 18" key="1">
    <citation type="submission" date="2018-07" db="EMBL/GenBank/DDBJ databases">
        <title>Erythrobacter nanhaiensis sp. nov., a novel member of the genus Erythrobacter isolated from the South China Sea.</title>
        <authorList>
            <person name="Chen X."/>
            <person name="Liu J."/>
        </authorList>
    </citation>
    <scope>NUCLEOTIDE SEQUENCE [LARGE SCALE GENOMIC DNA]</scope>
    <source>
        <strain evidence="17 18">S-5</strain>
    </source>
</reference>
<evidence type="ECO:0000313" key="17">
    <source>
        <dbReference type="EMBL" id="RDS76943.1"/>
    </source>
</evidence>
<dbReference type="InterPro" id="IPR003018">
    <property type="entry name" value="GAF"/>
</dbReference>
<evidence type="ECO:0000259" key="15">
    <source>
        <dbReference type="PROSITE" id="PS50112"/>
    </source>
</evidence>
<evidence type="ECO:0000256" key="6">
    <source>
        <dbReference type="ARBA" id="ARBA00022630"/>
    </source>
</evidence>
<keyword evidence="18" id="KW-1185">Reference proteome</keyword>
<dbReference type="SMART" id="SM00086">
    <property type="entry name" value="PAC"/>
    <property type="match status" value="1"/>
</dbReference>
<evidence type="ECO:0000256" key="13">
    <source>
        <dbReference type="ARBA" id="ARBA00023170"/>
    </source>
</evidence>
<dbReference type="GO" id="GO:0004673">
    <property type="term" value="F:protein histidine kinase activity"/>
    <property type="evidence" value="ECO:0007669"/>
    <property type="project" value="UniProtKB-EC"/>
</dbReference>
<dbReference type="SUPFAM" id="SSF55785">
    <property type="entry name" value="PYP-like sensor domain (PAS domain)"/>
    <property type="match status" value="1"/>
</dbReference>
<comment type="caution">
    <text evidence="17">The sequence shown here is derived from an EMBL/GenBank/DDBJ whole genome shotgun (WGS) entry which is preliminary data.</text>
</comment>
<dbReference type="Pfam" id="PF08447">
    <property type="entry name" value="PAS_3"/>
    <property type="match status" value="1"/>
</dbReference>
<evidence type="ECO:0000256" key="14">
    <source>
        <dbReference type="SAM" id="MobiDB-lite"/>
    </source>
</evidence>
<dbReference type="PROSITE" id="PS50113">
    <property type="entry name" value="PAC"/>
    <property type="match status" value="1"/>
</dbReference>
<keyword evidence="12" id="KW-0157">Chromophore</keyword>
<dbReference type="EMBL" id="QRBB01000001">
    <property type="protein sequence ID" value="RDS76943.1"/>
    <property type="molecule type" value="Genomic_DNA"/>
</dbReference>
<organism evidence="17 18">
    <name type="scientific">Alteriqipengyuania lutimaris</name>
    <dbReference type="NCBI Taxonomy" id="1538146"/>
    <lineage>
        <taxon>Bacteria</taxon>
        <taxon>Pseudomonadati</taxon>
        <taxon>Pseudomonadota</taxon>
        <taxon>Alphaproteobacteria</taxon>
        <taxon>Sphingomonadales</taxon>
        <taxon>Erythrobacteraceae</taxon>
        <taxon>Alteriqipengyuania</taxon>
    </lineage>
</organism>
<dbReference type="NCBIfam" id="TIGR00229">
    <property type="entry name" value="sensory_box"/>
    <property type="match status" value="1"/>
</dbReference>
<keyword evidence="6" id="KW-0285">Flavoprotein</keyword>
<dbReference type="PANTHER" id="PTHR43102">
    <property type="entry name" value="SLR1143 PROTEIN"/>
    <property type="match status" value="1"/>
</dbReference>
<dbReference type="FunFam" id="3.30.450.20:FF:000099">
    <property type="entry name" value="Sensory box sensor histidine kinase"/>
    <property type="match status" value="1"/>
</dbReference>
<keyword evidence="8" id="KW-0808">Transferase</keyword>
<dbReference type="InterPro" id="IPR001610">
    <property type="entry name" value="PAC"/>
</dbReference>
<feature type="domain" description="PAC" evidence="16">
    <location>
        <begin position="260"/>
        <end position="311"/>
    </location>
</feature>
<dbReference type="Gene3D" id="3.30.565.10">
    <property type="entry name" value="Histidine kinase-like ATPase, C-terminal domain"/>
    <property type="match status" value="1"/>
</dbReference>
<protein>
    <recommendedName>
        <fullName evidence="2">histidine kinase</fullName>
        <ecNumber evidence="2">2.7.13.3</ecNumber>
    </recommendedName>
</protein>
<keyword evidence="7" id="KW-0288">FMN</keyword>
<keyword evidence="3" id="KW-0600">Photoreceptor protein</keyword>
<keyword evidence="9" id="KW-0547">Nucleotide-binding</keyword>
<evidence type="ECO:0000256" key="7">
    <source>
        <dbReference type="ARBA" id="ARBA00022643"/>
    </source>
</evidence>
<name>A0A395LJ01_9SPHN</name>
<accession>A0A395LJ01</accession>
<dbReference type="SMART" id="SM00091">
    <property type="entry name" value="PAS"/>
    <property type="match status" value="1"/>
</dbReference>
<dbReference type="OrthoDB" id="136506at2"/>
<dbReference type="PROSITE" id="PS50112">
    <property type="entry name" value="PAS"/>
    <property type="match status" value="1"/>
</dbReference>
<dbReference type="Pfam" id="PF01590">
    <property type="entry name" value="GAF"/>
    <property type="match status" value="1"/>
</dbReference>
<dbReference type="SMART" id="SM00911">
    <property type="entry name" value="HWE_HK"/>
    <property type="match status" value="1"/>
</dbReference>
<dbReference type="InterPro" id="IPR011102">
    <property type="entry name" value="Sig_transdc_His_kinase_HWE"/>
</dbReference>
<keyword evidence="11" id="KW-0067">ATP-binding</keyword>
<evidence type="ECO:0000256" key="4">
    <source>
        <dbReference type="ARBA" id="ARBA00022553"/>
    </source>
</evidence>
<dbReference type="AlphaFoldDB" id="A0A395LJ01"/>
<dbReference type="Gene3D" id="3.30.450.20">
    <property type="entry name" value="PAS domain"/>
    <property type="match status" value="1"/>
</dbReference>
<evidence type="ECO:0000259" key="16">
    <source>
        <dbReference type="PROSITE" id="PS50113"/>
    </source>
</evidence>
<evidence type="ECO:0000256" key="12">
    <source>
        <dbReference type="ARBA" id="ARBA00022991"/>
    </source>
</evidence>
<keyword evidence="10" id="KW-0418">Kinase</keyword>
<comment type="catalytic activity">
    <reaction evidence="1">
        <text>ATP + protein L-histidine = ADP + protein N-phospho-L-histidine.</text>
        <dbReference type="EC" id="2.7.13.3"/>
    </reaction>
</comment>
<gene>
    <name evidence="17" type="ORF">DL238_04515</name>
</gene>
<feature type="region of interest" description="Disordered" evidence="14">
    <location>
        <begin position="1"/>
        <end position="28"/>
    </location>
</feature>
<dbReference type="GO" id="GO:0009881">
    <property type="term" value="F:photoreceptor activity"/>
    <property type="evidence" value="ECO:0007669"/>
    <property type="project" value="UniProtKB-KW"/>
</dbReference>
<dbReference type="Pfam" id="PF07536">
    <property type="entry name" value="HWE_HK"/>
    <property type="match status" value="1"/>
</dbReference>
<evidence type="ECO:0000313" key="18">
    <source>
        <dbReference type="Proteomes" id="UP000254101"/>
    </source>
</evidence>
<evidence type="ECO:0000256" key="9">
    <source>
        <dbReference type="ARBA" id="ARBA00022741"/>
    </source>
</evidence>
<dbReference type="InterPro" id="IPR000700">
    <property type="entry name" value="PAS-assoc_C"/>
</dbReference>
<evidence type="ECO:0000256" key="5">
    <source>
        <dbReference type="ARBA" id="ARBA00022606"/>
    </source>
</evidence>
<dbReference type="InterPro" id="IPR035965">
    <property type="entry name" value="PAS-like_dom_sf"/>
</dbReference>
<evidence type="ECO:0000256" key="2">
    <source>
        <dbReference type="ARBA" id="ARBA00012438"/>
    </source>
</evidence>
<evidence type="ECO:0000256" key="3">
    <source>
        <dbReference type="ARBA" id="ARBA00022543"/>
    </source>
</evidence>
<dbReference type="Gene3D" id="3.30.450.40">
    <property type="match status" value="1"/>
</dbReference>
<dbReference type="GO" id="GO:0005524">
    <property type="term" value="F:ATP binding"/>
    <property type="evidence" value="ECO:0007669"/>
    <property type="project" value="UniProtKB-KW"/>
</dbReference>
<dbReference type="PANTHER" id="PTHR43102:SF2">
    <property type="entry name" value="GAF DOMAIN-CONTAINING PROTEIN"/>
    <property type="match status" value="1"/>
</dbReference>
<evidence type="ECO:0000256" key="1">
    <source>
        <dbReference type="ARBA" id="ARBA00000085"/>
    </source>
</evidence>
<sequence length="503" mass="55634">MDSPIDQASTDANHPEGAAGGPNERQRELSRYGIDALEDDPELRAIANFAAKLCETPSASVTIVEQSRQRFLARHGIDGRETPRSVSFCAHAMQGRDLFVVPDTTKDPRFTDNPLVTGELGVRFYAGAPLVTADGTELGALCVIDTAPRPEGLTELQADGLRVLARSAVRRFVNEREALRSREDARERTRMLELVLDSVPGIAWSADEKLTFDFFNARWGEVTGTKPPRTIEEWRDFIHPDDFEGTQTALERASDTKKVFSDELRLRMSDGSYRWVLSRAVPIQSADGSWRWVGTIIDIDDAHRLSENRDLLARELSHRIKNIFAVMSSLITLSARRDPQLRAFAQEMTDKIAALGRAHEFVAPTGINDERSLHGLLRQIFAPYCDAEQDRVIVSGENPAIHARSATPLALVFHELATNSAKYGVLSRDEGEVDVAISLTDSKTLEIVWREPGVAPIGEEGEGFGSRLLRMSVEGQLQGTIAREWNDDGLVVTLDLSLPVLAG</sequence>
<evidence type="ECO:0000256" key="8">
    <source>
        <dbReference type="ARBA" id="ARBA00022679"/>
    </source>
</evidence>